<sequence>MQTVPHWGPSMPVVTGQRRVLGVLPGEGQHWRNLLSFWLLGLTNNFAYVVMLSAAHDILSQDFSGGGGGGDDGGNGSITPANDTNTTNPRDCNTVSTGAVLLADIIPALLVKLLAPFIFPHVHLRVSVVVVMGLCSFLLVGLATSRSHGNTGRGLRCRRGRSGGAHLPRLLCPLP</sequence>
<gene>
    <name evidence="8" type="primary">CLN3_3</name>
    <name evidence="8" type="ORF">GWK47_028306</name>
</gene>
<reference evidence="8" key="1">
    <citation type="submission" date="2020-07" db="EMBL/GenBank/DDBJ databases">
        <title>The High-quality genome of the commercially important snow crab, Chionoecetes opilio.</title>
        <authorList>
            <person name="Jeong J.-H."/>
            <person name="Ryu S."/>
        </authorList>
    </citation>
    <scope>NUCLEOTIDE SEQUENCE</scope>
    <source>
        <strain evidence="8">MADBK_172401_WGS</strain>
        <tissue evidence="8">Digestive gland</tissue>
    </source>
</reference>
<evidence type="ECO:0000313" key="9">
    <source>
        <dbReference type="Proteomes" id="UP000770661"/>
    </source>
</evidence>
<dbReference type="GO" id="GO:0051453">
    <property type="term" value="P:regulation of intracellular pH"/>
    <property type="evidence" value="ECO:0007669"/>
    <property type="project" value="TreeGrafter"/>
</dbReference>
<evidence type="ECO:0000256" key="3">
    <source>
        <dbReference type="ARBA" id="ARBA00022692"/>
    </source>
</evidence>
<name>A0A8J4YT96_CHIOP</name>
<dbReference type="GO" id="GO:0005764">
    <property type="term" value="C:lysosome"/>
    <property type="evidence" value="ECO:0007669"/>
    <property type="project" value="TreeGrafter"/>
</dbReference>
<dbReference type="EMBL" id="JACEEZ010000211">
    <property type="protein sequence ID" value="KAG0730439.1"/>
    <property type="molecule type" value="Genomic_DNA"/>
</dbReference>
<dbReference type="AlphaFoldDB" id="A0A8J4YT96"/>
<keyword evidence="4 7" id="KW-1133">Transmembrane helix</keyword>
<accession>A0A8J4YT96</accession>
<feature type="transmembrane region" description="Helical" evidence="7">
    <location>
        <begin position="124"/>
        <end position="143"/>
    </location>
</feature>
<evidence type="ECO:0000256" key="5">
    <source>
        <dbReference type="ARBA" id="ARBA00023136"/>
    </source>
</evidence>
<evidence type="ECO:0000256" key="4">
    <source>
        <dbReference type="ARBA" id="ARBA00022989"/>
    </source>
</evidence>
<dbReference type="Pfam" id="PF02487">
    <property type="entry name" value="CLN3"/>
    <property type="match status" value="1"/>
</dbReference>
<feature type="transmembrane region" description="Helical" evidence="7">
    <location>
        <begin position="99"/>
        <end position="118"/>
    </location>
</feature>
<dbReference type="Proteomes" id="UP000770661">
    <property type="component" value="Unassembled WGS sequence"/>
</dbReference>
<keyword evidence="3 7" id="KW-0812">Transmembrane</keyword>
<comment type="subcellular location">
    <subcellularLocation>
        <location evidence="1">Endomembrane system</location>
        <topology evidence="1">Multi-pass membrane protein</topology>
    </subcellularLocation>
</comment>
<dbReference type="GO" id="GO:0012505">
    <property type="term" value="C:endomembrane system"/>
    <property type="evidence" value="ECO:0007669"/>
    <property type="project" value="UniProtKB-SubCell"/>
</dbReference>
<dbReference type="PANTHER" id="PTHR10981">
    <property type="entry name" value="BATTENIN"/>
    <property type="match status" value="1"/>
</dbReference>
<dbReference type="GO" id="GO:0007040">
    <property type="term" value="P:lysosome organization"/>
    <property type="evidence" value="ECO:0007669"/>
    <property type="project" value="TreeGrafter"/>
</dbReference>
<organism evidence="8 9">
    <name type="scientific">Chionoecetes opilio</name>
    <name type="common">Atlantic snow crab</name>
    <name type="synonym">Cancer opilio</name>
    <dbReference type="NCBI Taxonomy" id="41210"/>
    <lineage>
        <taxon>Eukaryota</taxon>
        <taxon>Metazoa</taxon>
        <taxon>Ecdysozoa</taxon>
        <taxon>Arthropoda</taxon>
        <taxon>Crustacea</taxon>
        <taxon>Multicrustacea</taxon>
        <taxon>Malacostraca</taxon>
        <taxon>Eumalacostraca</taxon>
        <taxon>Eucarida</taxon>
        <taxon>Decapoda</taxon>
        <taxon>Pleocyemata</taxon>
        <taxon>Brachyura</taxon>
        <taxon>Eubrachyura</taxon>
        <taxon>Majoidea</taxon>
        <taxon>Majidae</taxon>
        <taxon>Chionoecetes</taxon>
    </lineage>
</organism>
<feature type="compositionally biased region" description="Polar residues" evidence="6">
    <location>
        <begin position="77"/>
        <end position="90"/>
    </location>
</feature>
<evidence type="ECO:0000256" key="7">
    <source>
        <dbReference type="SAM" id="Phobius"/>
    </source>
</evidence>
<feature type="transmembrane region" description="Helical" evidence="7">
    <location>
        <begin position="35"/>
        <end position="55"/>
    </location>
</feature>
<protein>
    <submittedName>
        <fullName evidence="8">Battenin</fullName>
    </submittedName>
</protein>
<keyword evidence="9" id="KW-1185">Reference proteome</keyword>
<dbReference type="OrthoDB" id="5965864at2759"/>
<evidence type="ECO:0000256" key="6">
    <source>
        <dbReference type="SAM" id="MobiDB-lite"/>
    </source>
</evidence>
<dbReference type="EMBL" id="JACEEZ010000211">
    <property type="protein sequence ID" value="KAG0730436.1"/>
    <property type="molecule type" value="Genomic_DNA"/>
</dbReference>
<feature type="region of interest" description="Disordered" evidence="6">
    <location>
        <begin position="69"/>
        <end position="90"/>
    </location>
</feature>
<comment type="caution">
    <text evidence="8">The sequence shown here is derived from an EMBL/GenBank/DDBJ whole genome shotgun (WGS) entry which is preliminary data.</text>
</comment>
<proteinExistence type="predicted"/>
<evidence type="ECO:0000313" key="8">
    <source>
        <dbReference type="EMBL" id="KAG0730436.1"/>
    </source>
</evidence>
<dbReference type="InterPro" id="IPR003492">
    <property type="entry name" value="Battenin_disease_Cln3"/>
</dbReference>
<keyword evidence="5 7" id="KW-0472">Membrane</keyword>
<dbReference type="PANTHER" id="PTHR10981:SF0">
    <property type="entry name" value="BATTENIN"/>
    <property type="match status" value="1"/>
</dbReference>
<evidence type="ECO:0000256" key="1">
    <source>
        <dbReference type="ARBA" id="ARBA00004127"/>
    </source>
</evidence>
<dbReference type="GO" id="GO:0016020">
    <property type="term" value="C:membrane"/>
    <property type="evidence" value="ECO:0007669"/>
    <property type="project" value="InterPro"/>
</dbReference>
<evidence type="ECO:0000256" key="2">
    <source>
        <dbReference type="ARBA" id="ARBA00022448"/>
    </source>
</evidence>
<keyword evidence="2" id="KW-0813">Transport</keyword>